<gene>
    <name evidence="2" type="ORF">BDZ83DRAFT_3355</name>
</gene>
<name>A0AAD8XQZ6_GLOAC</name>
<organism evidence="2 3">
    <name type="scientific">Glomerella acutata</name>
    <name type="common">Colletotrichum acutatum</name>
    <dbReference type="NCBI Taxonomy" id="27357"/>
    <lineage>
        <taxon>Eukaryota</taxon>
        <taxon>Fungi</taxon>
        <taxon>Dikarya</taxon>
        <taxon>Ascomycota</taxon>
        <taxon>Pezizomycotina</taxon>
        <taxon>Sordariomycetes</taxon>
        <taxon>Hypocreomycetidae</taxon>
        <taxon>Glomerellales</taxon>
        <taxon>Glomerellaceae</taxon>
        <taxon>Colletotrichum</taxon>
        <taxon>Colletotrichum acutatum species complex</taxon>
    </lineage>
</organism>
<evidence type="ECO:0000313" key="2">
    <source>
        <dbReference type="EMBL" id="KAK1731757.1"/>
    </source>
</evidence>
<dbReference type="RefSeq" id="XP_060371812.1">
    <property type="nucleotide sequence ID" value="XM_060502441.1"/>
</dbReference>
<keyword evidence="1" id="KW-0812">Transmembrane</keyword>
<feature type="transmembrane region" description="Helical" evidence="1">
    <location>
        <begin position="51"/>
        <end position="72"/>
    </location>
</feature>
<keyword evidence="1" id="KW-0472">Membrane</keyword>
<dbReference type="GeneID" id="85386340"/>
<dbReference type="EMBL" id="JAHMHS010000001">
    <property type="protein sequence ID" value="KAK1731757.1"/>
    <property type="molecule type" value="Genomic_DNA"/>
</dbReference>
<comment type="caution">
    <text evidence="2">The sequence shown here is derived from an EMBL/GenBank/DDBJ whole genome shotgun (WGS) entry which is preliminary data.</text>
</comment>
<dbReference type="Proteomes" id="UP001244207">
    <property type="component" value="Unassembled WGS sequence"/>
</dbReference>
<reference evidence="2" key="1">
    <citation type="submission" date="2021-12" db="EMBL/GenBank/DDBJ databases">
        <title>Comparative genomics, transcriptomics and evolutionary studies reveal genomic signatures of adaptation to plant cell wall in hemibiotrophic fungi.</title>
        <authorList>
            <consortium name="DOE Joint Genome Institute"/>
            <person name="Baroncelli R."/>
            <person name="Diaz J.F."/>
            <person name="Benocci T."/>
            <person name="Peng M."/>
            <person name="Battaglia E."/>
            <person name="Haridas S."/>
            <person name="Andreopoulos W."/>
            <person name="Labutti K."/>
            <person name="Pangilinan J."/>
            <person name="Floch G.L."/>
            <person name="Makela M.R."/>
            <person name="Henrissat B."/>
            <person name="Grigoriev I.V."/>
            <person name="Crouch J.A."/>
            <person name="De Vries R.P."/>
            <person name="Sukno S.A."/>
            <person name="Thon M.R."/>
        </authorList>
    </citation>
    <scope>NUCLEOTIDE SEQUENCE</scope>
    <source>
        <strain evidence="2">CBS 112980</strain>
    </source>
</reference>
<proteinExistence type="predicted"/>
<sequence>MGRTTSKSPLCQYAAWLGHLYHIFTWSTVVCLVKKAQALHGAGGHEPGRYLWYYLLVPILGTWTSSKCLRPLRHSFLSRPASASNVAATGYQAWIRICLDVYLAMLAFLCISYLTFTIRNSPCGFHA</sequence>
<keyword evidence="1" id="KW-1133">Transmembrane helix</keyword>
<keyword evidence="3" id="KW-1185">Reference proteome</keyword>
<evidence type="ECO:0000256" key="1">
    <source>
        <dbReference type="SAM" id="Phobius"/>
    </source>
</evidence>
<accession>A0AAD8XQZ6</accession>
<evidence type="ECO:0000313" key="3">
    <source>
        <dbReference type="Proteomes" id="UP001244207"/>
    </source>
</evidence>
<protein>
    <submittedName>
        <fullName evidence="2">Uncharacterized protein</fullName>
    </submittedName>
</protein>
<dbReference type="AlphaFoldDB" id="A0AAD8XQZ6"/>
<feature type="transmembrane region" description="Helical" evidence="1">
    <location>
        <begin position="93"/>
        <end position="116"/>
    </location>
</feature>